<dbReference type="KEGG" id="gai:IMCC3135_32735"/>
<evidence type="ECO:0000313" key="2">
    <source>
        <dbReference type="Proteomes" id="UP000250079"/>
    </source>
</evidence>
<dbReference type="EMBL" id="CP018632">
    <property type="protein sequence ID" value="ASJ76592.1"/>
    <property type="molecule type" value="Genomic_DNA"/>
</dbReference>
<dbReference type="Proteomes" id="UP000250079">
    <property type="component" value="Chromosome"/>
</dbReference>
<reference evidence="1 2" key="1">
    <citation type="submission" date="2016-12" db="EMBL/GenBank/DDBJ databases">
        <authorList>
            <person name="Song W.-J."/>
            <person name="Kurnit D.M."/>
        </authorList>
    </citation>
    <scope>NUCLEOTIDE SEQUENCE [LARGE SCALE GENOMIC DNA]</scope>
    <source>
        <strain evidence="1 2">IMCC3135</strain>
    </source>
</reference>
<dbReference type="AlphaFoldDB" id="A0A2Z2NYS8"/>
<gene>
    <name evidence="1" type="ORF">IMCC3135_32735</name>
</gene>
<dbReference type="RefSeq" id="WP_088921351.1">
    <property type="nucleotide sequence ID" value="NZ_CP018632.1"/>
</dbReference>
<sequence length="172" mass="18294">MKFLRPSTGSDRQKSSSEAWPLKLNRALIALGVIAFGLIVTDRLLEAFRAGDTPDDVAQIEGSQVAETEQAVIVPVVVDQPEAPQIRTESLQELQKLLGSRLVFVSATTSAAAIGTAAASVPGYVVTEDERRVAVGEVVEGDITLAEVTTHQVILDNDGELMIFGLPDPAVE</sequence>
<accession>A0A2Z2NYS8</accession>
<keyword evidence="2" id="KW-1185">Reference proteome</keyword>
<evidence type="ECO:0000313" key="1">
    <source>
        <dbReference type="EMBL" id="ASJ76592.1"/>
    </source>
</evidence>
<name>A0A2Z2NYS8_9GAMM</name>
<protein>
    <submittedName>
        <fullName evidence="1">Uncharacterized protein</fullName>
    </submittedName>
</protein>
<proteinExistence type="predicted"/>
<organism evidence="1 2">
    <name type="scientific">Granulosicoccus antarcticus IMCC3135</name>
    <dbReference type="NCBI Taxonomy" id="1192854"/>
    <lineage>
        <taxon>Bacteria</taxon>
        <taxon>Pseudomonadati</taxon>
        <taxon>Pseudomonadota</taxon>
        <taxon>Gammaproteobacteria</taxon>
        <taxon>Chromatiales</taxon>
        <taxon>Granulosicoccaceae</taxon>
        <taxon>Granulosicoccus</taxon>
    </lineage>
</organism>